<keyword evidence="2" id="KW-1185">Reference proteome</keyword>
<proteinExistence type="predicted"/>
<dbReference type="Proteomes" id="UP000276133">
    <property type="component" value="Unassembled WGS sequence"/>
</dbReference>
<name>A0A3M7P844_BRAPC</name>
<accession>A0A3M7P844</accession>
<dbReference type="EMBL" id="REGN01012483">
    <property type="protein sequence ID" value="RMZ95255.1"/>
    <property type="molecule type" value="Genomic_DNA"/>
</dbReference>
<evidence type="ECO:0000313" key="2">
    <source>
        <dbReference type="Proteomes" id="UP000276133"/>
    </source>
</evidence>
<reference evidence="1 2" key="1">
    <citation type="journal article" date="2018" name="Sci. Rep.">
        <title>Genomic signatures of local adaptation to the degree of environmental predictability in rotifers.</title>
        <authorList>
            <person name="Franch-Gras L."/>
            <person name="Hahn C."/>
            <person name="Garcia-Roger E.M."/>
            <person name="Carmona M.J."/>
            <person name="Serra M."/>
            <person name="Gomez A."/>
        </authorList>
    </citation>
    <scope>NUCLEOTIDE SEQUENCE [LARGE SCALE GENOMIC DNA]</scope>
    <source>
        <strain evidence="1">HYR1</strain>
    </source>
</reference>
<dbReference type="AlphaFoldDB" id="A0A3M7P844"/>
<evidence type="ECO:0000313" key="1">
    <source>
        <dbReference type="EMBL" id="RMZ95255.1"/>
    </source>
</evidence>
<gene>
    <name evidence="1" type="ORF">BpHYR1_028210</name>
</gene>
<protein>
    <submittedName>
        <fullName evidence="1">Uncharacterized protein</fullName>
    </submittedName>
</protein>
<comment type="caution">
    <text evidence="1">The sequence shown here is derived from an EMBL/GenBank/DDBJ whole genome shotgun (WGS) entry which is preliminary data.</text>
</comment>
<sequence length="78" mass="8829">MLRECKIPEIDFYKNSGSLGGKFTTLEVTVILDAQVNLYALDEDPGLYDIKTEDTGLVPFVDNCPWTTIYVCLVDNFF</sequence>
<organism evidence="1 2">
    <name type="scientific">Brachionus plicatilis</name>
    <name type="common">Marine rotifer</name>
    <name type="synonym">Brachionus muelleri</name>
    <dbReference type="NCBI Taxonomy" id="10195"/>
    <lineage>
        <taxon>Eukaryota</taxon>
        <taxon>Metazoa</taxon>
        <taxon>Spiralia</taxon>
        <taxon>Gnathifera</taxon>
        <taxon>Rotifera</taxon>
        <taxon>Eurotatoria</taxon>
        <taxon>Monogononta</taxon>
        <taxon>Pseudotrocha</taxon>
        <taxon>Ploima</taxon>
        <taxon>Brachionidae</taxon>
        <taxon>Brachionus</taxon>
    </lineage>
</organism>